<protein>
    <recommendedName>
        <fullName evidence="4">PH domain-containing protein</fullName>
    </recommendedName>
</protein>
<name>A0AAV6V0T0_9ARAC</name>
<evidence type="ECO:0008006" key="4">
    <source>
        <dbReference type="Google" id="ProtNLM"/>
    </source>
</evidence>
<feature type="region of interest" description="Disordered" evidence="1">
    <location>
        <begin position="144"/>
        <end position="165"/>
    </location>
</feature>
<gene>
    <name evidence="2" type="ORF">JTE90_012524</name>
</gene>
<proteinExistence type="predicted"/>
<feature type="region of interest" description="Disordered" evidence="1">
    <location>
        <begin position="208"/>
        <end position="237"/>
    </location>
</feature>
<accession>A0AAV6V0T0</accession>
<sequence length="343" mass="39557">MRCSDWSKKKLMELLRSNLYVFYETSSNNGKWIISNSSLNADGTLEVQIDKEDKATYHLSSNITIQSPNDSVWHRTPPLPFRRSVKETLSLQVKKGATRWFLFSSEEERNQWFKTLTSFTNRQPPPYGDYDNWTYSHLDSEIKPQTTRPFHPRKSLTPTHRSGFYSIHEPRNVSREQRHSGIYSVQAEPSEKKFSAELSLSQNRSGFYSVQDEPRKGSGRFYSVQDEPRRGSGRFADVGLPQNRSGFYCVQSKEKEPEKPAERRSLTLKTLELSEKKFPELSLPQNRSGFYSIQDEPRRGSGRFANVGLPQNRSGFYCVQSKEKEQGVKIEPEKPDGKVGCCE</sequence>
<evidence type="ECO:0000313" key="2">
    <source>
        <dbReference type="EMBL" id="KAG8189453.1"/>
    </source>
</evidence>
<evidence type="ECO:0000313" key="3">
    <source>
        <dbReference type="Proteomes" id="UP000827092"/>
    </source>
</evidence>
<dbReference type="EMBL" id="JAFNEN010000215">
    <property type="protein sequence ID" value="KAG8189453.1"/>
    <property type="molecule type" value="Genomic_DNA"/>
</dbReference>
<keyword evidence="3" id="KW-1185">Reference proteome</keyword>
<evidence type="ECO:0000256" key="1">
    <source>
        <dbReference type="SAM" id="MobiDB-lite"/>
    </source>
</evidence>
<reference evidence="2 3" key="1">
    <citation type="journal article" date="2022" name="Nat. Ecol. Evol.">
        <title>A masculinizing supergene underlies an exaggerated male reproductive morph in a spider.</title>
        <authorList>
            <person name="Hendrickx F."/>
            <person name="De Corte Z."/>
            <person name="Sonet G."/>
            <person name="Van Belleghem S.M."/>
            <person name="Kostlbacher S."/>
            <person name="Vangestel C."/>
        </authorList>
    </citation>
    <scope>NUCLEOTIDE SEQUENCE [LARGE SCALE GENOMIC DNA]</scope>
    <source>
        <strain evidence="2">W744_W776</strain>
    </source>
</reference>
<dbReference type="Proteomes" id="UP000827092">
    <property type="component" value="Unassembled WGS sequence"/>
</dbReference>
<comment type="caution">
    <text evidence="2">The sequence shown here is derived from an EMBL/GenBank/DDBJ whole genome shotgun (WGS) entry which is preliminary data.</text>
</comment>
<dbReference type="AlphaFoldDB" id="A0AAV6V0T0"/>
<organism evidence="2 3">
    <name type="scientific">Oedothorax gibbosus</name>
    <dbReference type="NCBI Taxonomy" id="931172"/>
    <lineage>
        <taxon>Eukaryota</taxon>
        <taxon>Metazoa</taxon>
        <taxon>Ecdysozoa</taxon>
        <taxon>Arthropoda</taxon>
        <taxon>Chelicerata</taxon>
        <taxon>Arachnida</taxon>
        <taxon>Araneae</taxon>
        <taxon>Araneomorphae</taxon>
        <taxon>Entelegynae</taxon>
        <taxon>Araneoidea</taxon>
        <taxon>Linyphiidae</taxon>
        <taxon>Erigoninae</taxon>
        <taxon>Oedothorax</taxon>
    </lineage>
</organism>